<keyword evidence="1" id="KW-0378">Hydrolase</keyword>
<dbReference type="PANTHER" id="PTHR43540:SF1">
    <property type="entry name" value="ISOCHORISMATASE HYDROLASE"/>
    <property type="match status" value="1"/>
</dbReference>
<reference evidence="4 6" key="1">
    <citation type="submission" date="2016-10" db="EMBL/GenBank/DDBJ databases">
        <authorList>
            <person name="Cai Z."/>
        </authorList>
    </citation>
    <scope>NUCLEOTIDE SEQUENCE [LARGE SCALE GENOMIC DNA]</scope>
    <source>
        <strain evidence="4 6">DSM 25227</strain>
    </source>
</reference>
<dbReference type="InterPro" id="IPR000868">
    <property type="entry name" value="Isochorismatase-like_dom"/>
</dbReference>
<evidence type="ECO:0000313" key="6">
    <source>
        <dbReference type="Proteomes" id="UP000251571"/>
    </source>
</evidence>
<evidence type="ECO:0000313" key="5">
    <source>
        <dbReference type="Proteomes" id="UP000245839"/>
    </source>
</evidence>
<dbReference type="EMBL" id="UETC01000003">
    <property type="protein sequence ID" value="SSA44685.1"/>
    <property type="molecule type" value="Genomic_DNA"/>
</dbReference>
<dbReference type="RefSeq" id="WP_170125387.1">
    <property type="nucleotide sequence ID" value="NZ_QGDJ01000003.1"/>
</dbReference>
<keyword evidence="5" id="KW-1185">Reference proteome</keyword>
<dbReference type="PANTHER" id="PTHR43540">
    <property type="entry name" value="PEROXYUREIDOACRYLATE/UREIDOACRYLATE AMIDOHYDROLASE-RELATED"/>
    <property type="match status" value="1"/>
</dbReference>
<accession>A0A2Y9AKJ9</accession>
<evidence type="ECO:0000259" key="2">
    <source>
        <dbReference type="Pfam" id="PF00857"/>
    </source>
</evidence>
<dbReference type="Gene3D" id="3.40.50.850">
    <property type="entry name" value="Isochorismatase-like"/>
    <property type="match status" value="1"/>
</dbReference>
<reference evidence="3 5" key="2">
    <citation type="submission" date="2018-03" db="EMBL/GenBank/DDBJ databases">
        <title>Genomic Encyclopedia of Archaeal and Bacterial Type Strains, Phase II (KMG-II): from individual species to whole genera.</title>
        <authorList>
            <person name="Goeker M."/>
        </authorList>
    </citation>
    <scope>NUCLEOTIDE SEQUENCE [LARGE SCALE GENOMIC DNA]</scope>
    <source>
        <strain evidence="3 5">DSM 25227</strain>
    </source>
</reference>
<dbReference type="SUPFAM" id="SSF52499">
    <property type="entry name" value="Isochorismatase-like hydrolases"/>
    <property type="match status" value="1"/>
</dbReference>
<dbReference type="Pfam" id="PF00857">
    <property type="entry name" value="Isochorismatase"/>
    <property type="match status" value="1"/>
</dbReference>
<protein>
    <submittedName>
        <fullName evidence="4">Nicotinamidase-related amidase</fullName>
    </submittedName>
</protein>
<dbReference type="Proteomes" id="UP000251571">
    <property type="component" value="Unassembled WGS sequence"/>
</dbReference>
<dbReference type="InterPro" id="IPR050272">
    <property type="entry name" value="Isochorismatase-like_hydrls"/>
</dbReference>
<dbReference type="EMBL" id="QGDJ01000003">
    <property type="protein sequence ID" value="PWJ20589.1"/>
    <property type="molecule type" value="Genomic_DNA"/>
</dbReference>
<dbReference type="Proteomes" id="UP000245839">
    <property type="component" value="Unassembled WGS sequence"/>
</dbReference>
<proteinExistence type="predicted"/>
<feature type="domain" description="Isochorismatase-like" evidence="2">
    <location>
        <begin position="36"/>
        <end position="211"/>
    </location>
</feature>
<sequence length="232" mass="26136">MNDKLAKWQGQVPDEELATYRKGGFGERIGFGERVALLNIDTTWMFVDPAFDMCGREMPELMQAVTDLTAQFRRLGLPIYYSRRDDRSHPVRRGIWNLKLSVAESHGYTRDPRADEWPEAYAPTEADVVVQKNKPSCFFQTPLESFLRYDRVDTLVVVGISTSGCVRAAVTDAFSHNFRVIVVEEAVGDRSPAAHRGSLFDMDMKFADVESLAYVTRELDARYAPSAQAAAV</sequence>
<dbReference type="InterPro" id="IPR036380">
    <property type="entry name" value="Isochorismatase-like_sf"/>
</dbReference>
<evidence type="ECO:0000313" key="3">
    <source>
        <dbReference type="EMBL" id="PWJ20589.1"/>
    </source>
</evidence>
<evidence type="ECO:0000256" key="1">
    <source>
        <dbReference type="ARBA" id="ARBA00022801"/>
    </source>
</evidence>
<gene>
    <name evidence="3" type="ORF">BCF38_103408</name>
    <name evidence="4" type="ORF">SAMN05421539_103408</name>
</gene>
<organism evidence="4 6">
    <name type="scientific">Jannaschia seohaensis</name>
    <dbReference type="NCBI Taxonomy" id="475081"/>
    <lineage>
        <taxon>Bacteria</taxon>
        <taxon>Pseudomonadati</taxon>
        <taxon>Pseudomonadota</taxon>
        <taxon>Alphaproteobacteria</taxon>
        <taxon>Rhodobacterales</taxon>
        <taxon>Roseobacteraceae</taxon>
        <taxon>Jannaschia</taxon>
    </lineage>
</organism>
<dbReference type="GO" id="GO:0016787">
    <property type="term" value="F:hydrolase activity"/>
    <property type="evidence" value="ECO:0007669"/>
    <property type="project" value="UniProtKB-KW"/>
</dbReference>
<dbReference type="AlphaFoldDB" id="A0A2Y9AKJ9"/>
<name>A0A2Y9AKJ9_9RHOB</name>
<evidence type="ECO:0000313" key="4">
    <source>
        <dbReference type="EMBL" id="SSA44685.1"/>
    </source>
</evidence>